<dbReference type="AlphaFoldDB" id="A0A1G6VPJ4"/>
<evidence type="ECO:0000313" key="1">
    <source>
        <dbReference type="EMBL" id="SDD54927.1"/>
    </source>
</evidence>
<dbReference type="EMBL" id="FNAF01000004">
    <property type="protein sequence ID" value="SDD54927.1"/>
    <property type="molecule type" value="Genomic_DNA"/>
</dbReference>
<evidence type="ECO:0008006" key="3">
    <source>
        <dbReference type="Google" id="ProtNLM"/>
    </source>
</evidence>
<sequence length="152" mass="17137">MKRFNGKICYLVVPLALLCLLAVIGGWLLVTANAPAQAKDCVQVLDAEAQTVAKLDNNEARNFMSDMEEMAQNTDDGFFKRLPSDAKLLYRYRIQHRGRILGLETIELKVYANYPLMTVSGIPLVSHLTWTVDDKTYKFLANPHHKLAIEKG</sequence>
<protein>
    <recommendedName>
        <fullName evidence="3">DUF4830 domain-containing protein</fullName>
    </recommendedName>
</protein>
<organism evidence="1 2">
    <name type="scientific">Peptococcus niger</name>
    <dbReference type="NCBI Taxonomy" id="2741"/>
    <lineage>
        <taxon>Bacteria</taxon>
        <taxon>Bacillati</taxon>
        <taxon>Bacillota</taxon>
        <taxon>Clostridia</taxon>
        <taxon>Eubacteriales</taxon>
        <taxon>Peptococcaceae</taxon>
        <taxon>Peptococcus</taxon>
    </lineage>
</organism>
<proteinExistence type="predicted"/>
<dbReference type="Proteomes" id="UP000198995">
    <property type="component" value="Unassembled WGS sequence"/>
</dbReference>
<evidence type="ECO:0000313" key="2">
    <source>
        <dbReference type="Proteomes" id="UP000198995"/>
    </source>
</evidence>
<reference evidence="1 2" key="1">
    <citation type="submission" date="2016-10" db="EMBL/GenBank/DDBJ databases">
        <authorList>
            <person name="de Groot N.N."/>
        </authorList>
    </citation>
    <scope>NUCLEOTIDE SEQUENCE [LARGE SCALE GENOMIC DNA]</scope>
    <source>
        <strain evidence="1 2">DSM 20475</strain>
    </source>
</reference>
<keyword evidence="2" id="KW-1185">Reference proteome</keyword>
<name>A0A1G6VPJ4_PEPNI</name>
<dbReference type="RefSeq" id="WP_091791549.1">
    <property type="nucleotide sequence ID" value="NZ_FNAF01000004.1"/>
</dbReference>
<accession>A0A1G6VPJ4</accession>
<dbReference type="OrthoDB" id="1692125at2"/>
<dbReference type="STRING" id="2741.SAMN04489866_10488"/>
<gene>
    <name evidence="1" type="ORF">SAMN04489866_10488</name>
</gene>